<evidence type="ECO:0000256" key="2">
    <source>
        <dbReference type="ARBA" id="ARBA00008711"/>
    </source>
</evidence>
<keyword evidence="5 10" id="KW-0808">Transferase</keyword>
<dbReference type="SUPFAM" id="SSF46767">
    <property type="entry name" value="Methylated DNA-protein cysteine methyltransferase, C-terminal domain"/>
    <property type="match status" value="1"/>
</dbReference>
<dbReference type="GO" id="GO:0032259">
    <property type="term" value="P:methylation"/>
    <property type="evidence" value="ECO:0007669"/>
    <property type="project" value="UniProtKB-KW"/>
</dbReference>
<dbReference type="PANTHER" id="PTHR10815:SF13">
    <property type="entry name" value="METHYLATED-DNA--PROTEIN-CYSTEINE METHYLTRANSFERASE"/>
    <property type="match status" value="1"/>
</dbReference>
<keyword evidence="11" id="KW-1185">Reference proteome</keyword>
<evidence type="ECO:0000313" key="10">
    <source>
        <dbReference type="EMBL" id="TDP90723.1"/>
    </source>
</evidence>
<comment type="caution">
    <text evidence="10">The sequence shown here is derived from an EMBL/GenBank/DDBJ whole genome shotgun (WGS) entry which is preliminary data.</text>
</comment>
<dbReference type="FunFam" id="1.10.10.10:FF:000214">
    <property type="entry name" value="Methylated-DNA--protein-cysteine methyltransferase"/>
    <property type="match status" value="1"/>
</dbReference>
<dbReference type="InterPro" id="IPR001497">
    <property type="entry name" value="MethylDNA_cys_MeTrfase_AS"/>
</dbReference>
<evidence type="ECO:0000259" key="9">
    <source>
        <dbReference type="Pfam" id="PF01035"/>
    </source>
</evidence>
<name>A0A4R6RUW1_9MICO</name>
<dbReference type="OrthoDB" id="9802228at2"/>
<dbReference type="RefSeq" id="WP_133617160.1">
    <property type="nucleotide sequence ID" value="NZ_SNYA01000006.1"/>
</dbReference>
<dbReference type="EC" id="2.1.1.63" evidence="3"/>
<proteinExistence type="inferred from homology"/>
<reference evidence="10 11" key="1">
    <citation type="submission" date="2019-03" db="EMBL/GenBank/DDBJ databases">
        <title>Genomic analyses of the natural microbiome of Caenorhabditis elegans.</title>
        <authorList>
            <person name="Samuel B."/>
        </authorList>
    </citation>
    <scope>NUCLEOTIDE SEQUENCE [LARGE SCALE GENOMIC DNA]</scope>
    <source>
        <strain evidence="10 11">JUb18</strain>
    </source>
</reference>
<evidence type="ECO:0000256" key="8">
    <source>
        <dbReference type="ARBA" id="ARBA00049348"/>
    </source>
</evidence>
<evidence type="ECO:0000256" key="5">
    <source>
        <dbReference type="ARBA" id="ARBA00022679"/>
    </source>
</evidence>
<comment type="catalytic activity">
    <reaction evidence="8">
        <text>a 6-O-methyl-2'-deoxyguanosine in DNA + L-cysteinyl-[protein] = S-methyl-L-cysteinyl-[protein] + a 2'-deoxyguanosine in DNA</text>
        <dbReference type="Rhea" id="RHEA:24000"/>
        <dbReference type="Rhea" id="RHEA-COMP:10131"/>
        <dbReference type="Rhea" id="RHEA-COMP:10132"/>
        <dbReference type="Rhea" id="RHEA-COMP:11367"/>
        <dbReference type="Rhea" id="RHEA-COMP:11368"/>
        <dbReference type="ChEBI" id="CHEBI:29950"/>
        <dbReference type="ChEBI" id="CHEBI:82612"/>
        <dbReference type="ChEBI" id="CHEBI:85445"/>
        <dbReference type="ChEBI" id="CHEBI:85448"/>
        <dbReference type="EC" id="2.1.1.63"/>
    </reaction>
</comment>
<dbReference type="PROSITE" id="PS00374">
    <property type="entry name" value="MGMT"/>
    <property type="match status" value="1"/>
</dbReference>
<keyword evidence="4 10" id="KW-0489">Methyltransferase</keyword>
<evidence type="ECO:0000256" key="4">
    <source>
        <dbReference type="ARBA" id="ARBA00022603"/>
    </source>
</evidence>
<dbReference type="GO" id="GO:0006281">
    <property type="term" value="P:DNA repair"/>
    <property type="evidence" value="ECO:0007669"/>
    <property type="project" value="UniProtKB-KW"/>
</dbReference>
<comment type="catalytic activity">
    <reaction evidence="1">
        <text>a 4-O-methyl-thymidine in DNA + L-cysteinyl-[protein] = a thymidine in DNA + S-methyl-L-cysteinyl-[protein]</text>
        <dbReference type="Rhea" id="RHEA:53428"/>
        <dbReference type="Rhea" id="RHEA-COMP:10131"/>
        <dbReference type="Rhea" id="RHEA-COMP:10132"/>
        <dbReference type="Rhea" id="RHEA-COMP:13555"/>
        <dbReference type="Rhea" id="RHEA-COMP:13556"/>
        <dbReference type="ChEBI" id="CHEBI:29950"/>
        <dbReference type="ChEBI" id="CHEBI:82612"/>
        <dbReference type="ChEBI" id="CHEBI:137386"/>
        <dbReference type="ChEBI" id="CHEBI:137387"/>
        <dbReference type="EC" id="2.1.1.63"/>
    </reaction>
</comment>
<accession>A0A4R6RUW1</accession>
<feature type="domain" description="Methylated-DNA-[protein]-cysteine S-methyltransferase DNA binding" evidence="9">
    <location>
        <begin position="110"/>
        <end position="190"/>
    </location>
</feature>
<evidence type="ECO:0000256" key="6">
    <source>
        <dbReference type="ARBA" id="ARBA00022763"/>
    </source>
</evidence>
<gene>
    <name evidence="10" type="ORF">EDF62_2372</name>
</gene>
<sequence>MTAATRGSQEAMLGQHAPLAHAVIEIVGHPFRVIWTPEDGAVRAAGFATAADPTADSLVERLARLDPALAARGLAAAPDPAGPIGDALRAYAAGDTEAVDAIHVAQPETPFRGEVWRALRGVAAGEAVTYTELAGRAGRPTAVRAAASGCANNLVALIVPCHRIVRTDGGLGGYLFGVDIKERLLRHEGAIG</sequence>
<protein>
    <recommendedName>
        <fullName evidence="3">methylated-DNA--[protein]-cysteine S-methyltransferase</fullName>
        <ecNumber evidence="3">2.1.1.63</ecNumber>
    </recommendedName>
</protein>
<evidence type="ECO:0000256" key="7">
    <source>
        <dbReference type="ARBA" id="ARBA00023204"/>
    </source>
</evidence>
<dbReference type="Gene3D" id="1.10.10.10">
    <property type="entry name" value="Winged helix-like DNA-binding domain superfamily/Winged helix DNA-binding domain"/>
    <property type="match status" value="1"/>
</dbReference>
<dbReference type="GO" id="GO:0003908">
    <property type="term" value="F:methylated-DNA-[protein]-cysteine S-methyltransferase activity"/>
    <property type="evidence" value="ECO:0007669"/>
    <property type="project" value="UniProtKB-EC"/>
</dbReference>
<dbReference type="EMBL" id="SNYA01000006">
    <property type="protein sequence ID" value="TDP90723.1"/>
    <property type="molecule type" value="Genomic_DNA"/>
</dbReference>
<dbReference type="InterPro" id="IPR036388">
    <property type="entry name" value="WH-like_DNA-bd_sf"/>
</dbReference>
<keyword evidence="7" id="KW-0234">DNA repair</keyword>
<dbReference type="AlphaFoldDB" id="A0A4R6RUW1"/>
<dbReference type="InterPro" id="IPR036217">
    <property type="entry name" value="MethylDNA_cys_MeTrfase_DNAb"/>
</dbReference>
<evidence type="ECO:0000256" key="1">
    <source>
        <dbReference type="ARBA" id="ARBA00001286"/>
    </source>
</evidence>
<dbReference type="PANTHER" id="PTHR10815">
    <property type="entry name" value="METHYLATED-DNA--PROTEIN-CYSTEINE METHYLTRANSFERASE"/>
    <property type="match status" value="1"/>
</dbReference>
<organism evidence="10 11">
    <name type="scientific">Leucobacter luti</name>
    <dbReference type="NCBI Taxonomy" id="340320"/>
    <lineage>
        <taxon>Bacteria</taxon>
        <taxon>Bacillati</taxon>
        <taxon>Actinomycetota</taxon>
        <taxon>Actinomycetes</taxon>
        <taxon>Micrococcales</taxon>
        <taxon>Microbacteriaceae</taxon>
        <taxon>Leucobacter</taxon>
    </lineage>
</organism>
<dbReference type="Proteomes" id="UP000295601">
    <property type="component" value="Unassembled WGS sequence"/>
</dbReference>
<dbReference type="Pfam" id="PF01035">
    <property type="entry name" value="DNA_binding_1"/>
    <property type="match status" value="1"/>
</dbReference>
<dbReference type="NCBIfam" id="TIGR00589">
    <property type="entry name" value="ogt"/>
    <property type="match status" value="1"/>
</dbReference>
<keyword evidence="6" id="KW-0227">DNA damage</keyword>
<comment type="similarity">
    <text evidence="2">Belongs to the MGMT family.</text>
</comment>
<evidence type="ECO:0000313" key="11">
    <source>
        <dbReference type="Proteomes" id="UP000295601"/>
    </source>
</evidence>
<evidence type="ECO:0000256" key="3">
    <source>
        <dbReference type="ARBA" id="ARBA00011918"/>
    </source>
</evidence>
<dbReference type="InterPro" id="IPR014048">
    <property type="entry name" value="MethylDNA_cys_MeTrfase_DNA-bd"/>
</dbReference>
<dbReference type="CDD" id="cd06445">
    <property type="entry name" value="ATase"/>
    <property type="match status" value="1"/>
</dbReference>